<organism evidence="1 2">
    <name type="scientific">Pseudocercospora musae</name>
    <dbReference type="NCBI Taxonomy" id="113226"/>
    <lineage>
        <taxon>Eukaryota</taxon>
        <taxon>Fungi</taxon>
        <taxon>Dikarya</taxon>
        <taxon>Ascomycota</taxon>
        <taxon>Pezizomycotina</taxon>
        <taxon>Dothideomycetes</taxon>
        <taxon>Dothideomycetidae</taxon>
        <taxon>Mycosphaerellales</taxon>
        <taxon>Mycosphaerellaceae</taxon>
        <taxon>Pseudocercospora</taxon>
    </lineage>
</organism>
<evidence type="ECO:0008006" key="3">
    <source>
        <dbReference type="Google" id="ProtNLM"/>
    </source>
</evidence>
<gene>
    <name evidence="1" type="ORF">AC579_8566</name>
</gene>
<keyword evidence="2" id="KW-1185">Reference proteome</keyword>
<accession>A0A139H224</accession>
<protein>
    <recommendedName>
        <fullName evidence="3">Amidohydrolase-related domain-containing protein</fullName>
    </recommendedName>
</protein>
<comment type="caution">
    <text evidence="1">The sequence shown here is derived from an EMBL/GenBank/DDBJ whole genome shotgun (WGS) entry which is preliminary data.</text>
</comment>
<dbReference type="AlphaFoldDB" id="A0A139H224"/>
<evidence type="ECO:0000313" key="2">
    <source>
        <dbReference type="Proteomes" id="UP000073492"/>
    </source>
</evidence>
<dbReference type="EMBL" id="LFZO01000831">
    <property type="protein sequence ID" value="KXS96428.1"/>
    <property type="molecule type" value="Genomic_DNA"/>
</dbReference>
<reference evidence="1 2" key="1">
    <citation type="submission" date="2015-07" db="EMBL/GenBank/DDBJ databases">
        <title>Comparative genomics of the Sigatoka disease complex on banana suggests a link between parallel evolutionary changes in Pseudocercospora fijiensis and Pseudocercospora eumusae and increased virulence on the banana host.</title>
        <authorList>
            <person name="Chang T.-C."/>
            <person name="Salvucci A."/>
            <person name="Crous P.W."/>
            <person name="Stergiopoulos I."/>
        </authorList>
    </citation>
    <scope>NUCLEOTIDE SEQUENCE [LARGE SCALE GENOMIC DNA]</scope>
    <source>
        <strain evidence="1 2">CBS 116634</strain>
    </source>
</reference>
<sequence>MGGAQVVDEVDEIGNAEVGKKLDALVVDVKDVISVTPPEMWEASPARDDRSIWSRNGYFWVTIGRSEKGFVDGTLVAGHDV</sequence>
<proteinExistence type="predicted"/>
<name>A0A139H224_9PEZI</name>
<evidence type="ECO:0000313" key="1">
    <source>
        <dbReference type="EMBL" id="KXS96428.1"/>
    </source>
</evidence>
<dbReference type="Proteomes" id="UP000073492">
    <property type="component" value="Unassembled WGS sequence"/>
</dbReference>